<keyword evidence="2" id="KW-0808">Transferase</keyword>
<name>A0A250FL71_9FLAO</name>
<evidence type="ECO:0000259" key="1">
    <source>
        <dbReference type="Pfam" id="PF13649"/>
    </source>
</evidence>
<dbReference type="Pfam" id="PF13649">
    <property type="entry name" value="Methyltransf_25"/>
    <property type="match status" value="1"/>
</dbReference>
<evidence type="ECO:0000313" key="2">
    <source>
        <dbReference type="EMBL" id="ATA85880.1"/>
    </source>
</evidence>
<organism evidence="2 3">
    <name type="scientific">Capnocytophaga gingivalis</name>
    <dbReference type="NCBI Taxonomy" id="1017"/>
    <lineage>
        <taxon>Bacteria</taxon>
        <taxon>Pseudomonadati</taxon>
        <taxon>Bacteroidota</taxon>
        <taxon>Flavobacteriia</taxon>
        <taxon>Flavobacteriales</taxon>
        <taxon>Flavobacteriaceae</taxon>
        <taxon>Capnocytophaga</taxon>
    </lineage>
</organism>
<dbReference type="InterPro" id="IPR041698">
    <property type="entry name" value="Methyltransf_25"/>
</dbReference>
<dbReference type="AlphaFoldDB" id="A0A250FL71"/>
<sequence>MLDLLGRSLLDYQNGDRSSDVYVQTNISHREYLSRAHFFRSFSQMIPIEQQALTLSQGRTLDVGAGTGSHVLYLQEKGIEAIALDISPSAIEICKQRGVRVAICCDILQYEGQADTILMLMNGIGLCQKLSLLDTYLQKLKTLLTPDGQILLTSTDIIYMFDQDEDGSYLVPVFEDTDYYGELTYTITYKGEKESFPWLFIDYNTLQNAAHHNGLLCELIAEGEAYNYLARLRREA</sequence>
<dbReference type="GO" id="GO:0008168">
    <property type="term" value="F:methyltransferase activity"/>
    <property type="evidence" value="ECO:0007669"/>
    <property type="project" value="UniProtKB-KW"/>
</dbReference>
<dbReference type="CDD" id="cd02440">
    <property type="entry name" value="AdoMet_MTases"/>
    <property type="match status" value="1"/>
</dbReference>
<accession>A0A250FL71</accession>
<dbReference type="GeneID" id="84807169"/>
<keyword evidence="2" id="KW-0489">Methyltransferase</keyword>
<proteinExistence type="predicted"/>
<dbReference type="GO" id="GO:0032259">
    <property type="term" value="P:methylation"/>
    <property type="evidence" value="ECO:0007669"/>
    <property type="project" value="UniProtKB-KW"/>
</dbReference>
<reference evidence="3" key="1">
    <citation type="submission" date="2017-06" db="EMBL/GenBank/DDBJ databases">
        <title>Capnocytophaga spp. assemblies.</title>
        <authorList>
            <person name="Gulvik C.A."/>
        </authorList>
    </citation>
    <scope>NUCLEOTIDE SEQUENCE [LARGE SCALE GENOMIC DNA]</scope>
    <source>
        <strain evidence="3">H1496</strain>
    </source>
</reference>
<dbReference type="RefSeq" id="WP_095909343.1">
    <property type="nucleotide sequence ID" value="NZ_CAUVLU010000022.1"/>
</dbReference>
<dbReference type="SUPFAM" id="SSF53335">
    <property type="entry name" value="S-adenosyl-L-methionine-dependent methyltransferases"/>
    <property type="match status" value="1"/>
</dbReference>
<dbReference type="Gene3D" id="3.40.50.150">
    <property type="entry name" value="Vaccinia Virus protein VP39"/>
    <property type="match status" value="1"/>
</dbReference>
<gene>
    <name evidence="2" type="ORF">CGC50_01135</name>
</gene>
<dbReference type="InterPro" id="IPR029063">
    <property type="entry name" value="SAM-dependent_MTases_sf"/>
</dbReference>
<dbReference type="KEGG" id="cgh:CGC50_01135"/>
<dbReference type="Proteomes" id="UP000217250">
    <property type="component" value="Chromosome"/>
</dbReference>
<feature type="domain" description="Methyltransferase" evidence="1">
    <location>
        <begin position="61"/>
        <end position="148"/>
    </location>
</feature>
<protein>
    <submittedName>
        <fullName evidence="2">SAM-dependent methyltransferase</fullName>
    </submittedName>
</protein>
<evidence type="ECO:0000313" key="3">
    <source>
        <dbReference type="Proteomes" id="UP000217250"/>
    </source>
</evidence>
<dbReference type="EMBL" id="CP022386">
    <property type="protein sequence ID" value="ATA85880.1"/>
    <property type="molecule type" value="Genomic_DNA"/>
</dbReference>
<dbReference type="OrthoDB" id="1143568at2"/>